<organism evidence="1 2">
    <name type="scientific">Araneus ventricosus</name>
    <name type="common">Orbweaver spider</name>
    <name type="synonym">Epeira ventricosa</name>
    <dbReference type="NCBI Taxonomy" id="182803"/>
    <lineage>
        <taxon>Eukaryota</taxon>
        <taxon>Metazoa</taxon>
        <taxon>Ecdysozoa</taxon>
        <taxon>Arthropoda</taxon>
        <taxon>Chelicerata</taxon>
        <taxon>Arachnida</taxon>
        <taxon>Araneae</taxon>
        <taxon>Araneomorphae</taxon>
        <taxon>Entelegynae</taxon>
        <taxon>Araneoidea</taxon>
        <taxon>Araneidae</taxon>
        <taxon>Araneus</taxon>
    </lineage>
</organism>
<dbReference type="EMBL" id="BGPR01017942">
    <property type="protein sequence ID" value="GBN77760.1"/>
    <property type="molecule type" value="Genomic_DNA"/>
</dbReference>
<protein>
    <submittedName>
        <fullName evidence="1">Uncharacterized protein</fullName>
    </submittedName>
</protein>
<dbReference type="Proteomes" id="UP000499080">
    <property type="component" value="Unassembled WGS sequence"/>
</dbReference>
<accession>A0A4Y2RQT6</accession>
<sequence length="197" mass="21880">MVMDVALTVYDIQVALKLLVPGTLEQWNFNSDFNKVISLRATETSRQIESAAVCKNSEICTVSQAEFYDFPLGSSSFSQISGQIHFSRTSSEEQPAPMLELRLAAIRHLCEKQIPQLNFWSDTSQSWLPSDQSTDQTKIIYHAASGTTTAQPPQSDDVCLVSKRTAAPVFQPYSFFKGAVEAGMLVELFCPQLIQSM</sequence>
<proteinExistence type="predicted"/>
<gene>
    <name evidence="1" type="ORF">AVEN_69540_1</name>
</gene>
<evidence type="ECO:0000313" key="2">
    <source>
        <dbReference type="Proteomes" id="UP000499080"/>
    </source>
</evidence>
<keyword evidence="2" id="KW-1185">Reference proteome</keyword>
<comment type="caution">
    <text evidence="1">The sequence shown here is derived from an EMBL/GenBank/DDBJ whole genome shotgun (WGS) entry which is preliminary data.</text>
</comment>
<name>A0A4Y2RQT6_ARAVE</name>
<evidence type="ECO:0000313" key="1">
    <source>
        <dbReference type="EMBL" id="GBN77760.1"/>
    </source>
</evidence>
<dbReference type="AlphaFoldDB" id="A0A4Y2RQT6"/>
<reference evidence="1 2" key="1">
    <citation type="journal article" date="2019" name="Sci. Rep.">
        <title>Orb-weaving spider Araneus ventricosus genome elucidates the spidroin gene catalogue.</title>
        <authorList>
            <person name="Kono N."/>
            <person name="Nakamura H."/>
            <person name="Ohtoshi R."/>
            <person name="Moran D.A.P."/>
            <person name="Shinohara A."/>
            <person name="Yoshida Y."/>
            <person name="Fujiwara M."/>
            <person name="Mori M."/>
            <person name="Tomita M."/>
            <person name="Arakawa K."/>
        </authorList>
    </citation>
    <scope>NUCLEOTIDE SEQUENCE [LARGE SCALE GENOMIC DNA]</scope>
</reference>